<dbReference type="AlphaFoldDB" id="A0A371H122"/>
<evidence type="ECO:0008006" key="3">
    <source>
        <dbReference type="Google" id="ProtNLM"/>
    </source>
</evidence>
<dbReference type="PANTHER" id="PTHR24559">
    <property type="entry name" value="TRANSPOSON TY3-I GAG-POL POLYPROTEIN"/>
    <property type="match status" value="1"/>
</dbReference>
<dbReference type="InterPro" id="IPR043128">
    <property type="entry name" value="Rev_trsase/Diguanyl_cyclase"/>
</dbReference>
<sequence>MAATAYKAKQHCGGGIFYISFLSKVTIGKDGYIGLWKERFIYSQKKVKVNLQRICGNPISYENITYSQIHNIVIDTGNTRFYVMNASKQERGTSKLVIILKWIRYILPNKSDLIKRLHNATIFFKFDMKSSYYQILVVEEDRYKTTFVVPFRHYRWNIMSQGLKKCTK</sequence>
<feature type="non-terminal residue" evidence="1">
    <location>
        <position position="1"/>
    </location>
</feature>
<dbReference type="Gene3D" id="3.30.70.270">
    <property type="match status" value="1"/>
</dbReference>
<dbReference type="Proteomes" id="UP000257109">
    <property type="component" value="Unassembled WGS sequence"/>
</dbReference>
<dbReference type="InterPro" id="IPR043502">
    <property type="entry name" value="DNA/RNA_pol_sf"/>
</dbReference>
<dbReference type="PANTHER" id="PTHR24559:SF450">
    <property type="entry name" value="RNA-DIRECTED DNA POLYMERASE HOMOLOG"/>
    <property type="match status" value="1"/>
</dbReference>
<organism evidence="1 2">
    <name type="scientific">Mucuna pruriens</name>
    <name type="common">Velvet bean</name>
    <name type="synonym">Dolichos pruriens</name>
    <dbReference type="NCBI Taxonomy" id="157652"/>
    <lineage>
        <taxon>Eukaryota</taxon>
        <taxon>Viridiplantae</taxon>
        <taxon>Streptophyta</taxon>
        <taxon>Embryophyta</taxon>
        <taxon>Tracheophyta</taxon>
        <taxon>Spermatophyta</taxon>
        <taxon>Magnoliopsida</taxon>
        <taxon>eudicotyledons</taxon>
        <taxon>Gunneridae</taxon>
        <taxon>Pentapetalae</taxon>
        <taxon>rosids</taxon>
        <taxon>fabids</taxon>
        <taxon>Fabales</taxon>
        <taxon>Fabaceae</taxon>
        <taxon>Papilionoideae</taxon>
        <taxon>50 kb inversion clade</taxon>
        <taxon>NPAAA clade</taxon>
        <taxon>indigoferoid/millettioid clade</taxon>
        <taxon>Phaseoleae</taxon>
        <taxon>Mucuna</taxon>
    </lineage>
</organism>
<name>A0A371H122_MUCPR</name>
<dbReference type="Gene3D" id="3.10.10.10">
    <property type="entry name" value="HIV Type 1 Reverse Transcriptase, subunit A, domain 1"/>
    <property type="match status" value="1"/>
</dbReference>
<dbReference type="OrthoDB" id="1914518at2759"/>
<proteinExistence type="predicted"/>
<reference evidence="1" key="1">
    <citation type="submission" date="2018-05" db="EMBL/GenBank/DDBJ databases">
        <title>Draft genome of Mucuna pruriens seed.</title>
        <authorList>
            <person name="Nnadi N.E."/>
            <person name="Vos R."/>
            <person name="Hasami M.H."/>
            <person name="Devisetty U.K."/>
            <person name="Aguiy J.C."/>
        </authorList>
    </citation>
    <scope>NUCLEOTIDE SEQUENCE [LARGE SCALE GENOMIC DNA]</scope>
    <source>
        <strain evidence="1">JCA_2017</strain>
    </source>
</reference>
<dbReference type="EMBL" id="QJKJ01003872">
    <property type="protein sequence ID" value="RDX96497.1"/>
    <property type="molecule type" value="Genomic_DNA"/>
</dbReference>
<keyword evidence="2" id="KW-1185">Reference proteome</keyword>
<accession>A0A371H122</accession>
<gene>
    <name evidence="1" type="ORF">CR513_20834</name>
</gene>
<evidence type="ECO:0000313" key="1">
    <source>
        <dbReference type="EMBL" id="RDX96497.1"/>
    </source>
</evidence>
<dbReference type="SUPFAM" id="SSF56672">
    <property type="entry name" value="DNA/RNA polymerases"/>
    <property type="match status" value="1"/>
</dbReference>
<protein>
    <recommendedName>
        <fullName evidence="3">Reverse transcriptase domain-containing protein</fullName>
    </recommendedName>
</protein>
<dbReference type="InterPro" id="IPR053134">
    <property type="entry name" value="RNA-dir_DNA_polymerase"/>
</dbReference>
<evidence type="ECO:0000313" key="2">
    <source>
        <dbReference type="Proteomes" id="UP000257109"/>
    </source>
</evidence>
<comment type="caution">
    <text evidence="1">The sequence shown here is derived from an EMBL/GenBank/DDBJ whole genome shotgun (WGS) entry which is preliminary data.</text>
</comment>